<dbReference type="InterPro" id="IPR011227">
    <property type="entry name" value="UCP029730"/>
</dbReference>
<comment type="caution">
    <text evidence="1">The sequence shown here is derived from an EMBL/GenBank/DDBJ whole genome shotgun (WGS) entry which is preliminary data.</text>
</comment>
<dbReference type="Proteomes" id="UP000253941">
    <property type="component" value="Unassembled WGS sequence"/>
</dbReference>
<keyword evidence="2" id="KW-1185">Reference proteome</keyword>
<dbReference type="RefSeq" id="WP_114582299.1">
    <property type="nucleotide sequence ID" value="NZ_QPMH01000009.1"/>
</dbReference>
<organism evidence="1 2">
    <name type="scientific">Ferruginivarius sediminum</name>
    <dbReference type="NCBI Taxonomy" id="2661937"/>
    <lineage>
        <taxon>Bacteria</taxon>
        <taxon>Pseudomonadati</taxon>
        <taxon>Pseudomonadota</taxon>
        <taxon>Alphaproteobacteria</taxon>
        <taxon>Rhodospirillales</taxon>
        <taxon>Rhodospirillaceae</taxon>
        <taxon>Ferruginivarius</taxon>
    </lineage>
</organism>
<dbReference type="SUPFAM" id="SSF53187">
    <property type="entry name" value="Zn-dependent exopeptidases"/>
    <property type="match status" value="1"/>
</dbReference>
<gene>
    <name evidence="1" type="ORF">DRB17_11215</name>
</gene>
<evidence type="ECO:0000313" key="2">
    <source>
        <dbReference type="Proteomes" id="UP000253941"/>
    </source>
</evidence>
<proteinExistence type="predicted"/>
<accession>A0A369TC65</accession>
<protein>
    <submittedName>
        <fullName evidence="1">N-formylglutamate amidohydrolase</fullName>
    </submittedName>
</protein>
<dbReference type="Gene3D" id="3.40.630.40">
    <property type="entry name" value="Zn-dependent exopeptidases"/>
    <property type="match status" value="1"/>
</dbReference>
<reference evidence="1 2" key="1">
    <citation type="submission" date="2018-07" db="EMBL/GenBank/DDBJ databases">
        <title>Venubactetium sediminum gen. nov., sp. nov., isolated from a marine solar saltern.</title>
        <authorList>
            <person name="Wang S."/>
        </authorList>
    </citation>
    <scope>NUCLEOTIDE SEQUENCE [LARGE SCALE GENOMIC DNA]</scope>
    <source>
        <strain evidence="1 2">WD2A32</strain>
    </source>
</reference>
<dbReference type="EMBL" id="QPMH01000009">
    <property type="protein sequence ID" value="RDD61757.1"/>
    <property type="molecule type" value="Genomic_DNA"/>
</dbReference>
<evidence type="ECO:0000313" key="1">
    <source>
        <dbReference type="EMBL" id="RDD61757.1"/>
    </source>
</evidence>
<keyword evidence="1" id="KW-0378">Hydrolase</keyword>
<sequence>MNDVKTAAGTTGTGLLAADEPAPYHVYNPRGSAPVLLLCDHADNFIPRALDRLGLNDEHLERHIAYDIGIAPVTEMMADALDAPAVFSHFSRLIVDPNRQLDDPTLMPQVADGTVVPGNEDLGGDAVEARLAAFFRPYHDAVERQLDSMQTAARRPAVISMHSFTPVMRGRERPWHVGVLWDSDERLPVPLMRRLAAQGYCVGDNEPYSGRDGHGYTQHVHADRRGLANALIELRQDLIDTRHGQREWADIMIDALRPLLDDPALYRPSGS</sequence>
<dbReference type="GO" id="GO:0016787">
    <property type="term" value="F:hydrolase activity"/>
    <property type="evidence" value="ECO:0007669"/>
    <property type="project" value="UniProtKB-KW"/>
</dbReference>
<dbReference type="PIRSF" id="PIRSF029730">
    <property type="entry name" value="UCP029730"/>
    <property type="match status" value="1"/>
</dbReference>
<name>A0A369TC65_9PROT</name>
<dbReference type="Pfam" id="PF05013">
    <property type="entry name" value="FGase"/>
    <property type="match status" value="1"/>
</dbReference>
<dbReference type="InterPro" id="IPR007709">
    <property type="entry name" value="N-FG_amidohydro"/>
</dbReference>
<dbReference type="AlphaFoldDB" id="A0A369TC65"/>